<name>A0ABT6F9Q9_9BACT</name>
<organism evidence="5 6">
    <name type="scientific">Paludisphaera mucosa</name>
    <dbReference type="NCBI Taxonomy" id="3030827"/>
    <lineage>
        <taxon>Bacteria</taxon>
        <taxon>Pseudomonadati</taxon>
        <taxon>Planctomycetota</taxon>
        <taxon>Planctomycetia</taxon>
        <taxon>Isosphaerales</taxon>
        <taxon>Isosphaeraceae</taxon>
        <taxon>Paludisphaera</taxon>
    </lineage>
</organism>
<evidence type="ECO:0000256" key="2">
    <source>
        <dbReference type="ARBA" id="ARBA00023082"/>
    </source>
</evidence>
<dbReference type="InterPro" id="IPR013324">
    <property type="entry name" value="RNA_pol_sigma_r3/r4-like"/>
</dbReference>
<dbReference type="NCBIfam" id="TIGR02937">
    <property type="entry name" value="sigma70-ECF"/>
    <property type="match status" value="1"/>
</dbReference>
<dbReference type="RefSeq" id="WP_277860686.1">
    <property type="nucleotide sequence ID" value="NZ_JARRAG010000002.1"/>
</dbReference>
<dbReference type="SUPFAM" id="SSF88659">
    <property type="entry name" value="Sigma3 and sigma4 domains of RNA polymerase sigma factors"/>
    <property type="match status" value="1"/>
</dbReference>
<protein>
    <submittedName>
        <fullName evidence="5">ECF-type sigma factor</fullName>
    </submittedName>
</protein>
<keyword evidence="2" id="KW-0731">Sigma factor</keyword>
<keyword evidence="1" id="KW-0805">Transcription regulation</keyword>
<gene>
    <name evidence="5" type="ORF">PZE19_11125</name>
</gene>
<accession>A0ABT6F9Q9</accession>
<dbReference type="PANTHER" id="PTHR43133:SF39">
    <property type="entry name" value="SIMILAR TO RNA POLYMERASE SIGMA-E FACTOR"/>
    <property type="match status" value="1"/>
</dbReference>
<dbReference type="NCBIfam" id="TIGR02999">
    <property type="entry name" value="Sig-70_X6"/>
    <property type="match status" value="1"/>
</dbReference>
<evidence type="ECO:0000256" key="3">
    <source>
        <dbReference type="ARBA" id="ARBA00023163"/>
    </source>
</evidence>
<reference evidence="5 6" key="1">
    <citation type="submission" date="2023-03" db="EMBL/GenBank/DDBJ databases">
        <title>Paludisphaera mucosa sp. nov. a novel planctomycete from northern fen.</title>
        <authorList>
            <person name="Ivanova A."/>
        </authorList>
    </citation>
    <scope>NUCLEOTIDE SEQUENCE [LARGE SCALE GENOMIC DNA]</scope>
    <source>
        <strain evidence="5 6">Pla2</strain>
    </source>
</reference>
<evidence type="ECO:0000313" key="5">
    <source>
        <dbReference type="EMBL" id="MDG3004328.1"/>
    </source>
</evidence>
<proteinExistence type="predicted"/>
<evidence type="ECO:0000256" key="1">
    <source>
        <dbReference type="ARBA" id="ARBA00023015"/>
    </source>
</evidence>
<dbReference type="PANTHER" id="PTHR43133">
    <property type="entry name" value="RNA POLYMERASE ECF-TYPE SIGMA FACTO"/>
    <property type="match status" value="1"/>
</dbReference>
<keyword evidence="3" id="KW-0804">Transcription</keyword>
<dbReference type="Proteomes" id="UP001216907">
    <property type="component" value="Unassembled WGS sequence"/>
</dbReference>
<feature type="domain" description="RNA polymerase sigma-70 ECF-like HTH" evidence="4">
    <location>
        <begin position="38"/>
        <end position="219"/>
    </location>
</feature>
<evidence type="ECO:0000313" key="6">
    <source>
        <dbReference type="Proteomes" id="UP001216907"/>
    </source>
</evidence>
<dbReference type="InterPro" id="IPR036388">
    <property type="entry name" value="WH-like_DNA-bd_sf"/>
</dbReference>
<comment type="caution">
    <text evidence="5">The sequence shown here is derived from an EMBL/GenBank/DDBJ whole genome shotgun (WGS) entry which is preliminary data.</text>
</comment>
<dbReference type="Gene3D" id="1.10.10.10">
    <property type="entry name" value="Winged helix-like DNA-binding domain superfamily/Winged helix DNA-binding domain"/>
    <property type="match status" value="1"/>
</dbReference>
<sequence length="223" mass="24762">MLPFIVLPSSGVSRRIPVAACMSDGPQPATHTMEPPGDLTQILGRARLGDDQARDELLAMLYEELKRVASRMMTRERADHTLSPTAVVHEAVIRLLGEAVFEKADDRGFVLAAAARAMREVLIDHARRRGAGRRGGKKWRRVPLDGVVDYFEEQGLDVVAVHESLDRLAELSERQAQVMTLRYFAGMTVPEVAAALDVAVVTVERDWRLARAWLGERLRGEDG</sequence>
<evidence type="ECO:0000259" key="4">
    <source>
        <dbReference type="Pfam" id="PF07638"/>
    </source>
</evidence>
<dbReference type="InterPro" id="IPR039425">
    <property type="entry name" value="RNA_pol_sigma-70-like"/>
</dbReference>
<dbReference type="Pfam" id="PF07638">
    <property type="entry name" value="Sigma70_ECF"/>
    <property type="match status" value="1"/>
</dbReference>
<keyword evidence="6" id="KW-1185">Reference proteome</keyword>
<dbReference type="EMBL" id="JARRAG010000002">
    <property type="protein sequence ID" value="MDG3004328.1"/>
    <property type="molecule type" value="Genomic_DNA"/>
</dbReference>
<dbReference type="InterPro" id="IPR014284">
    <property type="entry name" value="RNA_pol_sigma-70_dom"/>
</dbReference>
<dbReference type="InterPro" id="IPR053812">
    <property type="entry name" value="HTH_Sigma70_ECF-like"/>
</dbReference>
<dbReference type="InterPro" id="IPR011517">
    <property type="entry name" value="RNA_pol_sigma70_ECF-like"/>
</dbReference>